<evidence type="ECO:0000256" key="8">
    <source>
        <dbReference type="SAM" id="SignalP"/>
    </source>
</evidence>
<feature type="domain" description="Mechanosensitive ion channel MscS" evidence="9">
    <location>
        <begin position="358"/>
        <end position="423"/>
    </location>
</feature>
<name>A0ABM9D8B1_9BACT</name>
<feature type="transmembrane region" description="Helical" evidence="7">
    <location>
        <begin position="345"/>
        <end position="371"/>
    </location>
</feature>
<keyword evidence="5 7" id="KW-1133">Transmembrane helix</keyword>
<proteinExistence type="inferred from homology"/>
<keyword evidence="3" id="KW-1003">Cell membrane</keyword>
<evidence type="ECO:0000259" key="10">
    <source>
        <dbReference type="Pfam" id="PF21082"/>
    </source>
</evidence>
<feature type="chain" id="PRO_5045153915" evidence="8">
    <location>
        <begin position="23"/>
        <end position="550"/>
    </location>
</feature>
<dbReference type="InterPro" id="IPR006685">
    <property type="entry name" value="MscS_channel_2nd"/>
</dbReference>
<evidence type="ECO:0000256" key="4">
    <source>
        <dbReference type="ARBA" id="ARBA00022692"/>
    </source>
</evidence>
<organism evidence="11 12">
    <name type="scientific">Trichlorobacter ammonificans</name>
    <dbReference type="NCBI Taxonomy" id="2916410"/>
    <lineage>
        <taxon>Bacteria</taxon>
        <taxon>Pseudomonadati</taxon>
        <taxon>Thermodesulfobacteriota</taxon>
        <taxon>Desulfuromonadia</taxon>
        <taxon>Geobacterales</taxon>
        <taxon>Geobacteraceae</taxon>
        <taxon>Trichlorobacter</taxon>
    </lineage>
</organism>
<dbReference type="RefSeq" id="WP_305732282.1">
    <property type="nucleotide sequence ID" value="NZ_OW150024.1"/>
</dbReference>
<evidence type="ECO:0000256" key="2">
    <source>
        <dbReference type="ARBA" id="ARBA00008017"/>
    </source>
</evidence>
<dbReference type="InterPro" id="IPR008910">
    <property type="entry name" value="MSC_TM_helix"/>
</dbReference>
<dbReference type="EMBL" id="OW150024">
    <property type="protein sequence ID" value="CAH2031462.1"/>
    <property type="molecule type" value="Genomic_DNA"/>
</dbReference>
<comment type="subcellular location">
    <subcellularLocation>
        <location evidence="1">Cell membrane</location>
        <topology evidence="1">Multi-pass membrane protein</topology>
    </subcellularLocation>
</comment>
<sequence>MTIKQLAALLLFLLTTAGTCRAAPAPKAAVAPAAPAAAPSQSVAEPVLLDGKPVLTITSGMLSFTPKERARTISERLDKLSRDRLLPVDRIAVVETETTSDIVLDDRILMNVTAADARGTGSTRQELARQYAETIRTAVTAYRSERSTQNLLVGTAQAMGITLLLVLLLVGIKRAVPRLESLIGSWKGRLIRSIRFQSIEFLHEDRIVALLLSGIRFVRLLLVLGLLYLYVPLVLSFFPMTEGMAARLFGYIETPVVKVWQGVTAYLPNIFFILVITVCTWYVIRFSRFLFHEVEKQTISLPGFYPDWAMPSFKIVRFLIIAFAVVVAFPYLPGSESPAFKGVSVFLGVLFSLGSSSAIANVVAGVILTYMRAFTVGDQVRIADTMGEVIEKTLLVTRIRTAKNVDITVPNSMVLGSHITNYSSSARLILHTTVTIGYDVPWRRVHELLQAAARSTDRILADPQPFVLQTALNDFSVSYELNVYTDAPSAMATIYSTLHANIQDRFNEAGVEIMSPHYSTLRDGNGTTIPADYLPADYQPPAIRVTTVTS</sequence>
<dbReference type="InterPro" id="IPR049278">
    <property type="entry name" value="MS_channel_C"/>
</dbReference>
<dbReference type="InterPro" id="IPR011066">
    <property type="entry name" value="MscS_channel_C_sf"/>
</dbReference>
<dbReference type="PANTHER" id="PTHR30221">
    <property type="entry name" value="SMALL-CONDUCTANCE MECHANOSENSITIVE CHANNEL"/>
    <property type="match status" value="1"/>
</dbReference>
<evidence type="ECO:0000256" key="1">
    <source>
        <dbReference type="ARBA" id="ARBA00004651"/>
    </source>
</evidence>
<evidence type="ECO:0000256" key="6">
    <source>
        <dbReference type="ARBA" id="ARBA00023136"/>
    </source>
</evidence>
<gene>
    <name evidence="11" type="ORF">GEAMG1_1630</name>
</gene>
<dbReference type="Proteomes" id="UP001295463">
    <property type="component" value="Chromosome"/>
</dbReference>
<dbReference type="SUPFAM" id="SSF50182">
    <property type="entry name" value="Sm-like ribonucleoproteins"/>
    <property type="match status" value="1"/>
</dbReference>
<evidence type="ECO:0000259" key="9">
    <source>
        <dbReference type="Pfam" id="PF00924"/>
    </source>
</evidence>
<feature type="signal peptide" evidence="8">
    <location>
        <begin position="1"/>
        <end position="22"/>
    </location>
</feature>
<evidence type="ECO:0000256" key="5">
    <source>
        <dbReference type="ARBA" id="ARBA00022989"/>
    </source>
</evidence>
<dbReference type="Gene3D" id="3.30.70.100">
    <property type="match status" value="1"/>
</dbReference>
<accession>A0ABM9D8B1</accession>
<evidence type="ECO:0000313" key="12">
    <source>
        <dbReference type="Proteomes" id="UP001295463"/>
    </source>
</evidence>
<dbReference type="PANTHER" id="PTHR30221:SF18">
    <property type="entry name" value="SLL0590 PROTEIN"/>
    <property type="match status" value="1"/>
</dbReference>
<protein>
    <submittedName>
        <fullName evidence="11">Mechanosensitive ion channel protein</fullName>
    </submittedName>
</protein>
<feature type="transmembrane region" description="Helical" evidence="7">
    <location>
        <begin position="259"/>
        <end position="284"/>
    </location>
</feature>
<feature type="transmembrane region" description="Helical" evidence="7">
    <location>
        <begin position="315"/>
        <end position="333"/>
    </location>
</feature>
<feature type="transmembrane region" description="Helical" evidence="7">
    <location>
        <begin position="151"/>
        <end position="172"/>
    </location>
</feature>
<reference evidence="11 12" key="1">
    <citation type="submission" date="2022-03" db="EMBL/GenBank/DDBJ databases">
        <authorList>
            <person name="Koch H."/>
        </authorList>
    </citation>
    <scope>NUCLEOTIDE SEQUENCE [LARGE SCALE GENOMIC DNA]</scope>
    <source>
        <strain evidence="11 12">G1</strain>
    </source>
</reference>
<dbReference type="Pfam" id="PF21082">
    <property type="entry name" value="MS_channel_3rd"/>
    <property type="match status" value="1"/>
</dbReference>
<evidence type="ECO:0000313" key="11">
    <source>
        <dbReference type="EMBL" id="CAH2031462.1"/>
    </source>
</evidence>
<dbReference type="Gene3D" id="2.30.30.60">
    <property type="match status" value="1"/>
</dbReference>
<dbReference type="InterPro" id="IPR023408">
    <property type="entry name" value="MscS_beta-dom_sf"/>
</dbReference>
<feature type="domain" description="Mechanosensitive ion channel MscS C-terminal" evidence="10">
    <location>
        <begin position="432"/>
        <end position="513"/>
    </location>
</feature>
<keyword evidence="6 7" id="KW-0472">Membrane</keyword>
<dbReference type="Pfam" id="PF05552">
    <property type="entry name" value="MS_channel_1st_1"/>
    <property type="match status" value="1"/>
</dbReference>
<dbReference type="SUPFAM" id="SSF82689">
    <property type="entry name" value="Mechanosensitive channel protein MscS (YggB), C-terminal domain"/>
    <property type="match status" value="1"/>
</dbReference>
<dbReference type="InterPro" id="IPR045275">
    <property type="entry name" value="MscS_archaea/bacteria_type"/>
</dbReference>
<dbReference type="Pfam" id="PF00924">
    <property type="entry name" value="MS_channel_2nd"/>
    <property type="match status" value="1"/>
</dbReference>
<dbReference type="Gene3D" id="1.10.287.1260">
    <property type="match status" value="1"/>
</dbReference>
<comment type="similarity">
    <text evidence="2">Belongs to the MscS (TC 1.A.23) family.</text>
</comment>
<keyword evidence="4 7" id="KW-0812">Transmembrane</keyword>
<keyword evidence="8" id="KW-0732">Signal</keyword>
<feature type="transmembrane region" description="Helical" evidence="7">
    <location>
        <begin position="220"/>
        <end position="239"/>
    </location>
</feature>
<dbReference type="InterPro" id="IPR010920">
    <property type="entry name" value="LSM_dom_sf"/>
</dbReference>
<keyword evidence="12" id="KW-1185">Reference proteome</keyword>
<evidence type="ECO:0000256" key="7">
    <source>
        <dbReference type="SAM" id="Phobius"/>
    </source>
</evidence>
<evidence type="ECO:0000256" key="3">
    <source>
        <dbReference type="ARBA" id="ARBA00022475"/>
    </source>
</evidence>